<evidence type="ECO:0000259" key="1">
    <source>
        <dbReference type="Pfam" id="PF13349"/>
    </source>
</evidence>
<protein>
    <submittedName>
        <fullName evidence="2">DUF4097 family beta strand repeat-containing protein</fullName>
    </submittedName>
</protein>
<sequence length="308" mass="32536">MSLMLSPVVTAAERFEAFSWEVGDMPMVKLHTFRGTIQVERSAPGRVSLIVHANEGNNETPDDWLKAIDVNGAAFGAGVSVSIKRSDWGVDIGVGDAPIRELAITLRVPPQCSLDLETDLGGIDVGNDITGHMRARVRDGDIFFGRVDGSVSAKSVRGSVTVSRTAGDLNVNCGFGEITVGTVLGNASLATKSGSIEFMKVQGSVLAEAENGNVTAQFSSDLQQPASLVADGGSVMMSIDEGTAFALKARASWGRVRSRYAFDEVLRGGDGKRRLEGVSNGGGVNLDVRSSGGDVVIKTMPKLENDWF</sequence>
<gene>
    <name evidence="2" type="ORF">K1X11_004860</name>
</gene>
<dbReference type="PANTHER" id="PTHR34094">
    <property type="match status" value="1"/>
</dbReference>
<feature type="domain" description="DUF4097" evidence="1">
    <location>
        <begin position="132"/>
        <end position="297"/>
    </location>
</feature>
<reference evidence="2 3" key="1">
    <citation type="submission" date="2021-08" db="EMBL/GenBank/DDBJ databases">
        <authorList>
            <person name="Zhang D."/>
            <person name="Zhang A."/>
            <person name="Wang L."/>
        </authorList>
    </citation>
    <scope>NUCLEOTIDE SEQUENCE [LARGE SCALE GENOMIC DNA]</scope>
    <source>
        <strain evidence="2 3">WL0086</strain>
    </source>
</reference>
<evidence type="ECO:0000313" key="2">
    <source>
        <dbReference type="EMBL" id="WRQ88724.1"/>
    </source>
</evidence>
<name>A0ABZ1CAL0_9BACT</name>
<dbReference type="InterPro" id="IPR025164">
    <property type="entry name" value="Toastrack_DUF4097"/>
</dbReference>
<dbReference type="PANTHER" id="PTHR34094:SF1">
    <property type="entry name" value="PROTEIN FAM185A"/>
    <property type="match status" value="1"/>
</dbReference>
<evidence type="ECO:0000313" key="3">
    <source>
        <dbReference type="Proteomes" id="UP000738431"/>
    </source>
</evidence>
<reference evidence="2 3" key="2">
    <citation type="submission" date="2023-12" db="EMBL/GenBank/DDBJ databases">
        <title>Description of an unclassified Opitutus bacterium of Verrucomicrobiota.</title>
        <authorList>
            <person name="Zhang D.-F."/>
        </authorList>
    </citation>
    <scope>NUCLEOTIDE SEQUENCE [LARGE SCALE GENOMIC DNA]</scope>
    <source>
        <strain evidence="2 3">WL0086</strain>
    </source>
</reference>
<dbReference type="Proteomes" id="UP000738431">
    <property type="component" value="Chromosome"/>
</dbReference>
<dbReference type="Pfam" id="PF13349">
    <property type="entry name" value="DUF4097"/>
    <property type="match status" value="1"/>
</dbReference>
<accession>A0ABZ1CAL0</accession>
<organism evidence="2 3">
    <name type="scientific">Actomonas aquatica</name>
    <dbReference type="NCBI Taxonomy" id="2866162"/>
    <lineage>
        <taxon>Bacteria</taxon>
        <taxon>Pseudomonadati</taxon>
        <taxon>Verrucomicrobiota</taxon>
        <taxon>Opitutia</taxon>
        <taxon>Opitutales</taxon>
        <taxon>Opitutaceae</taxon>
        <taxon>Actomonas</taxon>
    </lineage>
</organism>
<keyword evidence="3" id="KW-1185">Reference proteome</keyword>
<dbReference type="RefSeq" id="WP_221031824.1">
    <property type="nucleotide sequence ID" value="NZ_CP139781.1"/>
</dbReference>
<proteinExistence type="predicted"/>
<dbReference type="EMBL" id="CP139781">
    <property type="protein sequence ID" value="WRQ88724.1"/>
    <property type="molecule type" value="Genomic_DNA"/>
</dbReference>